<sequence length="1101" mass="128465">MAIDTLLPKKIDKSEASYKSVTELNEALSIAEKEHIKNIALTGPFGSGKSSVLITLMEDFANEHKFLPISLATLQANEEQIASDEKQDTSAELTDAEKEKRIENLNRKIEYSILQQIIYREETRTVPNSRFRKIVHLSDRELIRYPLCCVLTLVCFLILFEPNFARVDSIYDFFSWGSIWNTIFDLAASAWLLFVLYVIARYVFKSYSNSKLNKLNLKEGEIEVIEDNSIFNKHLDEILYFFQVTDYNVVIIEDLDRFGTPSIFLKLRELNQLINESKIVGRHITFIYAIKDDIFKDEERTKFFDFITTVIPVINPSNSKDKLKSALEVKGCGNDGISDEDLSEMAFFIQDMRILTNIVNEYKQYRDKLCEESDFQLNKTKLLGMIVYKNYYPQDFALLHRREGKIYKCISSKSNFTPIALKAIEESENALAKKEQIFKQDANLSKIDLRRLFLFHLRQKYILDMVSIHLNGNFYDLEQIAVDELLFSKLLEIQNITYRYEQGYSWTKSAKIDFVRIDKEIDYSARIQLLENGSAYFSKEYRRIQQEKIKAKSLRLKELIKKYKLGETNEYKSLGLTPMMNVFVRRGYLDEDYYDYISYFYEGMVSQADRELLLSMKIEERQPYEYHIDKIENFVKELKDYMFESDAILNIDLLDYLASHNVQSDKFEHVMMRLERDKAPLQFLSQYYSEGKQPSVVFKHYIEYADSWNNIVSWNNSAERDNLIEAYLKFCPSWGHIQQKWLNDNYNFLVEHSEGITLDKSLILVKASRFVSLCNGSEDLLDCVIENDCYEINLENLCIIAMRLHSEDKTLSVENLNYTRIKETNNDSFIDYIEDNISSTIQCLKDRYQDESSESLLFLLNNADIDAEVKTKYLTGQHNHIDDFAKIDNEEMYAVAVKSRILLPTWNNVSFYYEHKEGMSDELMSFINYYVTELSGEICSNDLSNKNDLYVSLFGSKMLNIDNYRKLLKSFTGHFLDIDKLKNVGQDRLMILAENGRILFNADTLSSLLINISKNESLKLELVVYGISAGLNDYSVITHLLTSVGGDYIEVCNQDKRAKLSDNALNRQLLEALKKSEYISSYQNDKKDIGKLIVYHKTKKN</sequence>
<dbReference type="EMBL" id="AGXV01000003">
    <property type="protein sequence ID" value="EIY70820.1"/>
    <property type="molecule type" value="Genomic_DNA"/>
</dbReference>
<dbReference type="AlphaFoldDB" id="I8Z5U7"/>
<dbReference type="Pfam" id="PF20693">
    <property type="entry name" value="YobI-ATPase"/>
    <property type="match status" value="1"/>
</dbReference>
<keyword evidence="4" id="KW-1185">Reference proteome</keyword>
<feature type="domain" description="YobI-like P-loop NTPase" evidence="2">
    <location>
        <begin position="31"/>
        <end position="407"/>
    </location>
</feature>
<evidence type="ECO:0000313" key="4">
    <source>
        <dbReference type="Proteomes" id="UP000005150"/>
    </source>
</evidence>
<dbReference type="RefSeq" id="WP_007478353.1">
    <property type="nucleotide sequence ID" value="NZ_JH724307.1"/>
</dbReference>
<dbReference type="InterPro" id="IPR048428">
    <property type="entry name" value="YobI-NTPase"/>
</dbReference>
<evidence type="ECO:0000256" key="1">
    <source>
        <dbReference type="SAM" id="Phobius"/>
    </source>
</evidence>
<dbReference type="HOGENOM" id="CLU_005044_0_0_10"/>
<dbReference type="GeneID" id="93116290"/>
<evidence type="ECO:0000313" key="3">
    <source>
        <dbReference type="EMBL" id="EIY70820.1"/>
    </source>
</evidence>
<dbReference type="PATRIC" id="fig|997887.3.peg.150"/>
<feature type="transmembrane region" description="Helical" evidence="1">
    <location>
        <begin position="180"/>
        <end position="204"/>
    </location>
</feature>
<protein>
    <recommendedName>
        <fullName evidence="2">YobI-like P-loop NTPase domain-containing protein</fullName>
    </recommendedName>
</protein>
<proteinExistence type="predicted"/>
<dbReference type="InterPro" id="IPR027417">
    <property type="entry name" value="P-loop_NTPase"/>
</dbReference>
<keyword evidence="1" id="KW-1133">Transmembrane helix</keyword>
<feature type="transmembrane region" description="Helical" evidence="1">
    <location>
        <begin position="142"/>
        <end position="160"/>
    </location>
</feature>
<accession>I8Z5U7</accession>
<dbReference type="OrthoDB" id="1701659at2"/>
<evidence type="ECO:0000259" key="2">
    <source>
        <dbReference type="Pfam" id="PF20693"/>
    </source>
</evidence>
<organism evidence="3 4">
    <name type="scientific">Bacteroides salyersiae CL02T12C01</name>
    <dbReference type="NCBI Taxonomy" id="997887"/>
    <lineage>
        <taxon>Bacteria</taxon>
        <taxon>Pseudomonadati</taxon>
        <taxon>Bacteroidota</taxon>
        <taxon>Bacteroidia</taxon>
        <taxon>Bacteroidales</taxon>
        <taxon>Bacteroidaceae</taxon>
        <taxon>Bacteroides</taxon>
    </lineage>
</organism>
<reference evidence="3 4" key="1">
    <citation type="submission" date="2012-02" db="EMBL/GenBank/DDBJ databases">
        <title>The Genome Sequence of Bacteroides salyersiae CL02T12C01.</title>
        <authorList>
            <consortium name="The Broad Institute Genome Sequencing Platform"/>
            <person name="Earl A."/>
            <person name="Ward D."/>
            <person name="Feldgarden M."/>
            <person name="Gevers D."/>
            <person name="Zitomersky N.L."/>
            <person name="Coyne M.J."/>
            <person name="Comstock L.E."/>
            <person name="Young S.K."/>
            <person name="Zeng Q."/>
            <person name="Gargeya S."/>
            <person name="Fitzgerald M."/>
            <person name="Haas B."/>
            <person name="Abouelleil A."/>
            <person name="Alvarado L."/>
            <person name="Arachchi H.M."/>
            <person name="Berlin A."/>
            <person name="Chapman S.B."/>
            <person name="Gearin G."/>
            <person name="Goldberg J."/>
            <person name="Griggs A."/>
            <person name="Gujja S."/>
            <person name="Hansen M."/>
            <person name="Heiman D."/>
            <person name="Howarth C."/>
            <person name="Larimer J."/>
            <person name="Lui A."/>
            <person name="MacDonald P.J.P."/>
            <person name="McCowen C."/>
            <person name="Montmayeur A."/>
            <person name="Murphy C."/>
            <person name="Neiman D."/>
            <person name="Pearson M."/>
            <person name="Priest M."/>
            <person name="Roberts A."/>
            <person name="Saif S."/>
            <person name="Shea T."/>
            <person name="Sisk P."/>
            <person name="Stolte C."/>
            <person name="Sykes S."/>
            <person name="Wortman J."/>
            <person name="Nusbaum C."/>
            <person name="Birren B."/>
        </authorList>
    </citation>
    <scope>NUCLEOTIDE SEQUENCE [LARGE SCALE GENOMIC DNA]</scope>
    <source>
        <strain evidence="3 4">CL02T12C01</strain>
    </source>
</reference>
<dbReference type="SUPFAM" id="SSF52540">
    <property type="entry name" value="P-loop containing nucleoside triphosphate hydrolases"/>
    <property type="match status" value="1"/>
</dbReference>
<name>I8Z5U7_9BACE</name>
<keyword evidence="1" id="KW-0812">Transmembrane</keyword>
<dbReference type="Proteomes" id="UP000005150">
    <property type="component" value="Unassembled WGS sequence"/>
</dbReference>
<gene>
    <name evidence="3" type="ORF">HMPREF1071_00137</name>
</gene>
<keyword evidence="1" id="KW-0472">Membrane</keyword>
<comment type="caution">
    <text evidence="3">The sequence shown here is derived from an EMBL/GenBank/DDBJ whole genome shotgun (WGS) entry which is preliminary data.</text>
</comment>